<comment type="catalytic activity">
    <reaction evidence="1">
        <text>ATP + H2O = ADP + phosphate + H(+)</text>
        <dbReference type="Rhea" id="RHEA:13065"/>
        <dbReference type="ChEBI" id="CHEBI:15377"/>
        <dbReference type="ChEBI" id="CHEBI:15378"/>
        <dbReference type="ChEBI" id="CHEBI:30616"/>
        <dbReference type="ChEBI" id="CHEBI:43474"/>
        <dbReference type="ChEBI" id="CHEBI:456216"/>
        <dbReference type="EC" id="5.6.2.3"/>
    </reaction>
</comment>
<dbReference type="SUPFAM" id="SSF52540">
    <property type="entry name" value="P-loop containing nucleoside triphosphate hydrolases"/>
    <property type="match status" value="1"/>
</dbReference>
<dbReference type="PANTHER" id="PTHR47642">
    <property type="entry name" value="ATP-DEPENDENT DNA HELICASE"/>
    <property type="match status" value="1"/>
</dbReference>
<evidence type="ECO:0000256" key="2">
    <source>
        <dbReference type="SAM" id="MobiDB-lite"/>
    </source>
</evidence>
<keyword evidence="1" id="KW-0547">Nucleotide-binding</keyword>
<keyword evidence="1" id="KW-0378">Hydrolase</keyword>
<name>A0A177TVQ8_9BASI</name>
<feature type="region of interest" description="Disordered" evidence="2">
    <location>
        <begin position="1"/>
        <end position="87"/>
    </location>
</feature>
<dbReference type="PANTHER" id="PTHR47642:SF5">
    <property type="entry name" value="ATP-DEPENDENT DNA HELICASE"/>
    <property type="match status" value="1"/>
</dbReference>
<comment type="caution">
    <text evidence="4">The sequence shown here is derived from an EMBL/GenBank/DDBJ whole genome shotgun (WGS) entry which is preliminary data.</text>
</comment>
<reference evidence="4" key="2">
    <citation type="journal article" date="2019" name="IMA Fungus">
        <title>Genome sequencing and comparison of five Tilletia species to identify candidate genes for the detection of regulated species infecting wheat.</title>
        <authorList>
            <person name="Nguyen H.D.T."/>
            <person name="Sultana T."/>
            <person name="Kesanakurti P."/>
            <person name="Hambleton S."/>
        </authorList>
    </citation>
    <scope>NUCLEOTIDE SEQUENCE</scope>
    <source>
        <strain evidence="4">DAOMC 236416</strain>
    </source>
</reference>
<dbReference type="InterPro" id="IPR051055">
    <property type="entry name" value="PIF1_helicase"/>
</dbReference>
<accession>A0A177TVQ8</accession>
<comment type="similarity">
    <text evidence="1">Belongs to the helicase family.</text>
</comment>
<keyword evidence="1" id="KW-0067">ATP-binding</keyword>
<dbReference type="EC" id="5.6.2.3" evidence="1"/>
<protein>
    <recommendedName>
        <fullName evidence="1">ATP-dependent DNA helicase</fullName>
        <ecNumber evidence="1">5.6.2.3</ecNumber>
    </recommendedName>
</protein>
<evidence type="ECO:0000259" key="3">
    <source>
        <dbReference type="Pfam" id="PF05970"/>
    </source>
</evidence>
<dbReference type="GO" id="GO:0006281">
    <property type="term" value="P:DNA repair"/>
    <property type="evidence" value="ECO:0007669"/>
    <property type="project" value="UniProtKB-KW"/>
</dbReference>
<evidence type="ECO:0000313" key="4">
    <source>
        <dbReference type="EMBL" id="KAE8250225.1"/>
    </source>
</evidence>
<dbReference type="EMBL" id="LWDF02000342">
    <property type="protein sequence ID" value="KAE8250225.1"/>
    <property type="molecule type" value="Genomic_DNA"/>
</dbReference>
<gene>
    <name evidence="4" type="ORF">A4X13_0g4886</name>
</gene>
<dbReference type="AlphaFoldDB" id="A0A177TVQ8"/>
<dbReference type="GO" id="GO:0006310">
    <property type="term" value="P:DNA recombination"/>
    <property type="evidence" value="ECO:0007669"/>
    <property type="project" value="UniProtKB-KW"/>
</dbReference>
<dbReference type="GO" id="GO:0043139">
    <property type="term" value="F:5'-3' DNA helicase activity"/>
    <property type="evidence" value="ECO:0007669"/>
    <property type="project" value="UniProtKB-EC"/>
</dbReference>
<keyword evidence="5" id="KW-1185">Reference proteome</keyword>
<comment type="cofactor">
    <cofactor evidence="1">
        <name>Mg(2+)</name>
        <dbReference type="ChEBI" id="CHEBI:18420"/>
    </cofactor>
</comment>
<dbReference type="Proteomes" id="UP000077521">
    <property type="component" value="Unassembled WGS sequence"/>
</dbReference>
<keyword evidence="1" id="KW-0233">DNA recombination</keyword>
<dbReference type="Gene3D" id="3.40.50.300">
    <property type="entry name" value="P-loop containing nucleotide triphosphate hydrolases"/>
    <property type="match status" value="1"/>
</dbReference>
<keyword evidence="1" id="KW-0234">DNA repair</keyword>
<reference evidence="4" key="1">
    <citation type="submission" date="2016-04" db="EMBL/GenBank/DDBJ databases">
        <authorList>
            <person name="Nguyen H.D."/>
            <person name="Samba Siva P."/>
            <person name="Cullis J."/>
            <person name="Levesque C.A."/>
            <person name="Hambleton S."/>
        </authorList>
    </citation>
    <scope>NUCLEOTIDE SEQUENCE</scope>
    <source>
        <strain evidence="4">DAOMC 236416</strain>
    </source>
</reference>
<organism evidence="4 5">
    <name type="scientific">Tilletia indica</name>
    <dbReference type="NCBI Taxonomy" id="43049"/>
    <lineage>
        <taxon>Eukaryota</taxon>
        <taxon>Fungi</taxon>
        <taxon>Dikarya</taxon>
        <taxon>Basidiomycota</taxon>
        <taxon>Ustilaginomycotina</taxon>
        <taxon>Exobasidiomycetes</taxon>
        <taxon>Tilletiales</taxon>
        <taxon>Tilletiaceae</taxon>
        <taxon>Tilletia</taxon>
    </lineage>
</organism>
<dbReference type="GO" id="GO:0000723">
    <property type="term" value="P:telomere maintenance"/>
    <property type="evidence" value="ECO:0007669"/>
    <property type="project" value="InterPro"/>
</dbReference>
<dbReference type="GO" id="GO:0016787">
    <property type="term" value="F:hydrolase activity"/>
    <property type="evidence" value="ECO:0007669"/>
    <property type="project" value="UniProtKB-KW"/>
</dbReference>
<evidence type="ECO:0000256" key="1">
    <source>
        <dbReference type="RuleBase" id="RU363044"/>
    </source>
</evidence>
<dbReference type="GO" id="GO:0005524">
    <property type="term" value="F:ATP binding"/>
    <property type="evidence" value="ECO:0007669"/>
    <property type="project" value="UniProtKB-KW"/>
</dbReference>
<proteinExistence type="inferred from homology"/>
<dbReference type="InterPro" id="IPR027417">
    <property type="entry name" value="P-loop_NTPase"/>
</dbReference>
<keyword evidence="1" id="KW-0227">DNA damage</keyword>
<feature type="domain" description="DNA helicase Pif1-like DEAD-box helicase" evidence="3">
    <location>
        <begin position="120"/>
        <end position="257"/>
    </location>
</feature>
<keyword evidence="1" id="KW-0347">Helicase</keyword>
<sequence length="277" mass="30883">MNFPPVRRAPQLILRNWNPPVASRSSQDEGTSRARHSRRSRSAPFSGSPSEDEDKEEEKEGREVEQQEVEEVQGAVIDEERGKYGTPPVDEVAFANPQPPAAPVTATIFQPSEQRRAVSMAERSKSLFVTGPAGSEKTYALVMIKKLLLDKHGTKMGRVATVAATNNAALCCDGETYHSYFGFSPNDIDLDTVYQRTSRNRVKLLSLQVLLIDEVSQFSKKIFQLLSNLLAKIKRKPEPFDGIQVICFGDFLQLPPPPDTIEGRQAEYAFDSIAWTL</sequence>
<evidence type="ECO:0000313" key="5">
    <source>
        <dbReference type="Proteomes" id="UP000077521"/>
    </source>
</evidence>
<dbReference type="Pfam" id="PF05970">
    <property type="entry name" value="PIF1"/>
    <property type="match status" value="1"/>
</dbReference>
<dbReference type="InterPro" id="IPR010285">
    <property type="entry name" value="DNA_helicase_pif1-like_DEAD"/>
</dbReference>